<dbReference type="KEGG" id="vg:14445412"/>
<accession>L7RC65</accession>
<dbReference type="RefSeq" id="YP_007354298.1">
    <property type="nucleotide sequence ID" value="NC_020104.1"/>
</dbReference>
<keyword evidence="2" id="KW-0812">Transmembrane</keyword>
<feature type="transmembrane region" description="Helical" evidence="2">
    <location>
        <begin position="6"/>
        <end position="28"/>
    </location>
</feature>
<evidence type="ECO:0000256" key="2">
    <source>
        <dbReference type="SAM" id="Phobius"/>
    </source>
</evidence>
<evidence type="ECO:0000256" key="1">
    <source>
        <dbReference type="SAM" id="MobiDB-lite"/>
    </source>
</evidence>
<keyword evidence="2" id="KW-1133">Transmembrane helix</keyword>
<dbReference type="Proteomes" id="UP000201640">
    <property type="component" value="Segment"/>
</dbReference>
<reference evidence="4 5" key="1">
    <citation type="journal article" date="2012" name="Genome Biol. Evol.">
        <title>Related Giant Viruses in Distant Locations and Different Habitats: Acanthamoeba polyphaga moumouvirus Represents a Third Lineage of the Mimiviridae That Is Close to the Megavirus Lineage.</title>
        <authorList>
            <person name="Yoosuf N."/>
            <person name="Yutin N."/>
            <person name="Colson P."/>
            <person name="Shabalina S.A."/>
            <person name="Pagnier I."/>
            <person name="Robert C."/>
            <person name="Azza S."/>
            <person name="Klose T."/>
            <person name="Wong J."/>
            <person name="Rossmann M.G."/>
            <person name="La Scola B."/>
            <person name="Raoult D."/>
            <person name="Koonin E.V."/>
        </authorList>
    </citation>
    <scope>NUCLEOTIDE SEQUENCE [LARGE SCALE GENOMIC DNA]</scope>
    <source>
        <strain evidence="4 5">M10A</strain>
    </source>
</reference>
<evidence type="ECO:0000259" key="3">
    <source>
        <dbReference type="PROSITE" id="PS50948"/>
    </source>
</evidence>
<feature type="region of interest" description="Disordered" evidence="1">
    <location>
        <begin position="38"/>
        <end position="88"/>
    </location>
</feature>
<sequence>MSGFSWFLLVVSLLILLSLLGLAGYFIYREFNKHAPQPQPINPSGIQPVVPSGTNPNPNPSPGPNPNPSPNPNPNPNPSPSPSPNPAQCQGFSIIQNIDIPVTPLGGSGTQSSEANCQALCNNNPNCNFYSYDSLLNFCALSEGTPSNTIVTGFKNNIRNNSDCPTWSRVNINIPGFTTSTHDNTSEQQCQQLCQTNNCDWYSHDGNNNTCTLNMGTSINQFNTGFKIR</sequence>
<feature type="compositionally biased region" description="Pro residues" evidence="1">
    <location>
        <begin position="57"/>
        <end position="85"/>
    </location>
</feature>
<organism evidence="4 5">
    <name type="scientific">Acanthamoeba polyphaga moumouvirus</name>
    <dbReference type="NCBI Taxonomy" id="1269028"/>
    <lineage>
        <taxon>Viruses</taxon>
        <taxon>Varidnaviria</taxon>
        <taxon>Bamfordvirae</taxon>
        <taxon>Nucleocytoviricota</taxon>
        <taxon>Megaviricetes</taxon>
        <taxon>Imitervirales</taxon>
        <taxon>Mimiviridae</taxon>
        <taxon>Megamimivirinae</taxon>
        <taxon>Moumouvirus</taxon>
    </lineage>
</organism>
<keyword evidence="2" id="KW-0472">Membrane</keyword>
<evidence type="ECO:0000313" key="4">
    <source>
        <dbReference type="EMBL" id="AGC01862.1"/>
    </source>
</evidence>
<gene>
    <name evidence="4" type="ORF">Moumou_00322</name>
</gene>
<proteinExistence type="predicted"/>
<keyword evidence="5" id="KW-1185">Reference proteome</keyword>
<dbReference type="InterPro" id="IPR003609">
    <property type="entry name" value="Pan_app"/>
</dbReference>
<dbReference type="GeneID" id="14445412"/>
<protein>
    <submittedName>
        <fullName evidence="4">PAN domain-containing protein</fullName>
    </submittedName>
</protein>
<dbReference type="EMBL" id="JX962719">
    <property type="protein sequence ID" value="AGC01862.1"/>
    <property type="molecule type" value="Genomic_DNA"/>
</dbReference>
<evidence type="ECO:0000313" key="5">
    <source>
        <dbReference type="Proteomes" id="UP000201640"/>
    </source>
</evidence>
<dbReference type="OrthoDB" id="26431at10239"/>
<feature type="domain" description="Apple" evidence="3">
    <location>
        <begin position="89"/>
        <end position="164"/>
    </location>
</feature>
<dbReference type="Pfam" id="PF00024">
    <property type="entry name" value="PAN_1"/>
    <property type="match status" value="2"/>
</dbReference>
<dbReference type="Gene3D" id="3.50.4.10">
    <property type="entry name" value="Hepatocyte Growth Factor"/>
    <property type="match status" value="1"/>
</dbReference>
<name>L7RC65_9VIRU</name>
<dbReference type="PROSITE" id="PS50948">
    <property type="entry name" value="PAN"/>
    <property type="match status" value="1"/>
</dbReference>